<dbReference type="HOGENOM" id="CLU_2919239_0_0_6"/>
<gene>
    <name evidence="1" type="ORF">PflSS101_1942</name>
</gene>
<sequence>MPADTGYQTEHIFIPAVTATYMTERDTFGQLCHDYQVSRKTGYDWTAVEHRENQKEFRTAD</sequence>
<comment type="caution">
    <text evidence="1">The sequence shown here is derived from an EMBL/GenBank/DDBJ whole genome shotgun (WGS) entry which is preliminary data.</text>
</comment>
<accession>I4K9W7</accession>
<proteinExistence type="predicted"/>
<dbReference type="Proteomes" id="UP000003213">
    <property type="component" value="Chromosome"/>
</dbReference>
<organism evidence="1">
    <name type="scientific">Pseudomonas lactis</name>
    <dbReference type="NCBI Taxonomy" id="1615674"/>
    <lineage>
        <taxon>Bacteria</taxon>
        <taxon>Pseudomonadati</taxon>
        <taxon>Pseudomonadota</taxon>
        <taxon>Gammaproteobacteria</taxon>
        <taxon>Pseudomonadales</taxon>
        <taxon>Pseudomonadaceae</taxon>
        <taxon>Pseudomonas</taxon>
    </lineage>
</organism>
<dbReference type="AlphaFoldDB" id="I4K9W7"/>
<protein>
    <submittedName>
        <fullName evidence="1">Uncharacterized protein</fullName>
    </submittedName>
</protein>
<name>I4K9W7_9PSED</name>
<reference evidence="1" key="1">
    <citation type="journal article" date="2012" name="PLoS Genet.">
        <title>Comparative Genomics of Plant-Associated Pseudomonas spp.: Insights into Diversity and Inheritance of Traits Involved in Multitrophic Interactions.</title>
        <authorList>
            <person name="Loper J.E."/>
            <person name="Hassan K.A."/>
            <person name="Mavrodi D.V."/>
            <person name="Davis E.W.II."/>
            <person name="Lim C.K."/>
            <person name="Shaffer B.T."/>
            <person name="Elbourne L.D."/>
            <person name="Stockwell V.O."/>
            <person name="Hartney S.L."/>
            <person name="Breakwell K."/>
            <person name="Henkels M.D."/>
            <person name="Tetu S.G."/>
            <person name="Rangel L.I."/>
            <person name="Kidarsa T.A."/>
            <person name="Wilson N.L."/>
            <person name="van de Mortel J.E."/>
            <person name="Song C."/>
            <person name="Blumhagen R."/>
            <person name="Radune D."/>
            <person name="Hostetler J.B."/>
            <person name="Brinkac L.M."/>
            <person name="Durkin A.S."/>
            <person name="Kluepfel D.A."/>
            <person name="Wechter W.P."/>
            <person name="Anderson A.J."/>
            <person name="Kim Y.C."/>
            <person name="Pierson L.S.III."/>
            <person name="Pierson E.A."/>
            <person name="Lindow S.E."/>
            <person name="Kobayashi D.Y."/>
            <person name="Raaijmakers J.M."/>
            <person name="Weller D.M."/>
            <person name="Thomashow L.S."/>
            <person name="Allen A.E."/>
            <person name="Paulsen I.T."/>
        </authorList>
    </citation>
    <scope>NUCLEOTIDE SEQUENCE [LARGE SCALE GENOMIC DNA]</scope>
    <source>
        <strain evidence="1">SS101</strain>
    </source>
</reference>
<evidence type="ECO:0000313" key="1">
    <source>
        <dbReference type="EMBL" id="EIK61507.1"/>
    </source>
</evidence>
<dbReference type="EMBL" id="AHPN01000001">
    <property type="protein sequence ID" value="EIK61507.1"/>
    <property type="molecule type" value="Genomic_DNA"/>
</dbReference>